<evidence type="ECO:0000313" key="2">
    <source>
        <dbReference type="Proteomes" id="UP000244932"/>
    </source>
</evidence>
<protein>
    <submittedName>
        <fullName evidence="1">Uncharacterized protein</fullName>
    </submittedName>
</protein>
<evidence type="ECO:0000313" key="1">
    <source>
        <dbReference type="EMBL" id="SPF29051.1"/>
    </source>
</evidence>
<keyword evidence="2" id="KW-1185">Reference proteome</keyword>
<dbReference type="AlphaFoldDB" id="A0A2R8AA07"/>
<dbReference type="RefSeq" id="WP_162844938.1">
    <property type="nucleotide sequence ID" value="NZ_OMKW01000002.1"/>
</dbReference>
<dbReference type="EMBL" id="OMKW01000002">
    <property type="protein sequence ID" value="SPF29051.1"/>
    <property type="molecule type" value="Genomic_DNA"/>
</dbReference>
<accession>A0A2R8AA07</accession>
<proteinExistence type="predicted"/>
<sequence length="45" mass="5545">MDEYIRRKTGIVPPGRTGIEEEREYFARLQREARIPLLKRLFQRR</sequence>
<name>A0A2R8AA07_9RHOB</name>
<reference evidence="1 2" key="1">
    <citation type="submission" date="2018-03" db="EMBL/GenBank/DDBJ databases">
        <authorList>
            <person name="Keele B.F."/>
        </authorList>
    </citation>
    <scope>NUCLEOTIDE SEQUENCE [LARGE SCALE GENOMIC DNA]</scope>
    <source>
        <strain evidence="1 2">CeCT 8812</strain>
    </source>
</reference>
<organism evidence="1 2">
    <name type="scientific">Pontivivens insulae</name>
    <dbReference type="NCBI Taxonomy" id="1639689"/>
    <lineage>
        <taxon>Bacteria</taxon>
        <taxon>Pseudomonadati</taxon>
        <taxon>Pseudomonadota</taxon>
        <taxon>Alphaproteobacteria</taxon>
        <taxon>Rhodobacterales</taxon>
        <taxon>Paracoccaceae</taxon>
        <taxon>Pontivivens</taxon>
    </lineage>
</organism>
<gene>
    <name evidence="1" type="ORF">POI8812_01356</name>
</gene>
<dbReference type="Proteomes" id="UP000244932">
    <property type="component" value="Unassembled WGS sequence"/>
</dbReference>